<name>A0A1I7WIR5_HETBA</name>
<keyword evidence="5 8" id="KW-0863">Zinc-finger</keyword>
<dbReference type="Proteomes" id="UP000095283">
    <property type="component" value="Unplaced"/>
</dbReference>
<feature type="domain" description="RING-type" evidence="10">
    <location>
        <begin position="451"/>
        <end position="492"/>
    </location>
</feature>
<dbReference type="GO" id="GO:0008270">
    <property type="term" value="F:zinc ion binding"/>
    <property type="evidence" value="ECO:0007669"/>
    <property type="project" value="UniProtKB-KW"/>
</dbReference>
<dbReference type="Pfam" id="PF13639">
    <property type="entry name" value="zf-RING_2"/>
    <property type="match status" value="1"/>
</dbReference>
<dbReference type="SMART" id="SM00184">
    <property type="entry name" value="RING"/>
    <property type="match status" value="1"/>
</dbReference>
<dbReference type="PANTHER" id="PTHR22937">
    <property type="entry name" value="E3 UBIQUITIN-PROTEIN LIGASE RNF165"/>
    <property type="match status" value="1"/>
</dbReference>
<dbReference type="PROSITE" id="PS50089">
    <property type="entry name" value="ZF_RING_2"/>
    <property type="match status" value="1"/>
</dbReference>
<sequence>MDPLPSAHPMSVLQPMSASRTPTAAQQQIGFTTAPTGQPLTANPYIPLELMMYHQTGGLVLPQAHPVAPCLLTTQSLMCQSCIYSSPSQPCSIHPAPIAYGQATSSFAAPVTQQHTGQQQIINEPPQASLTSQAHTVALPNAILHQQQQRRDVEIARQHTSLPPTLPTQMRSMAMRLKRGPSIATRVQSALEATVRAPKLRRVASDGSREIQVTFLFSTVQPDPIPQQDQPPSTSQLVSGSAATGVVPITMPSSCVNCGPNGQRGCPACTPCFCALCPHAATGAGVNTTSHLAAPLAMPPQTPQFQQVNQQAQAMANAGFRYVQDAIFASTMLETMQRQQQQQHLQNQLQFSQYGRILPSSTGLFVLPRPTGGYPVTANGRMIELNMLVNVVPSELLGMVDRPVLERHHMFAAPVSEPMPIGASPQDIEKCTEKIQFIKDGEVPENETERCTVCLCDFETGEEVRNLRCTHIFHVNCIDKWLVYNKKCPVCRLDVDKQKTVLVDLQIGKSCTVFHLVRSILTHIVIEDVCSFPSAFRQIYAYGSLNGYVAPPLCIHCASVIGIIIII</sequence>
<keyword evidence="4" id="KW-0479">Metal-binding</keyword>
<organism evidence="11 12">
    <name type="scientific">Heterorhabditis bacteriophora</name>
    <name type="common">Entomopathogenic nematode worm</name>
    <dbReference type="NCBI Taxonomy" id="37862"/>
    <lineage>
        <taxon>Eukaryota</taxon>
        <taxon>Metazoa</taxon>
        <taxon>Ecdysozoa</taxon>
        <taxon>Nematoda</taxon>
        <taxon>Chromadorea</taxon>
        <taxon>Rhabditida</taxon>
        <taxon>Rhabditina</taxon>
        <taxon>Rhabditomorpha</taxon>
        <taxon>Strongyloidea</taxon>
        <taxon>Heterorhabditidae</taxon>
        <taxon>Heterorhabditis</taxon>
    </lineage>
</organism>
<dbReference type="PANTHER" id="PTHR22937:SF65">
    <property type="entry name" value="E3 UBIQUITIN-PROTEIN LIGASE ARK2C"/>
    <property type="match status" value="1"/>
</dbReference>
<evidence type="ECO:0000256" key="6">
    <source>
        <dbReference type="ARBA" id="ARBA00022786"/>
    </source>
</evidence>
<evidence type="ECO:0000256" key="2">
    <source>
        <dbReference type="ARBA" id="ARBA00012483"/>
    </source>
</evidence>
<evidence type="ECO:0000256" key="1">
    <source>
        <dbReference type="ARBA" id="ARBA00000900"/>
    </source>
</evidence>
<dbReference type="WBParaSite" id="Hba_04906">
    <property type="protein sequence ID" value="Hba_04906"/>
    <property type="gene ID" value="Hba_04906"/>
</dbReference>
<keyword evidence="6" id="KW-0833">Ubl conjugation pathway</keyword>
<evidence type="ECO:0000259" key="10">
    <source>
        <dbReference type="PROSITE" id="PS50089"/>
    </source>
</evidence>
<evidence type="ECO:0000313" key="12">
    <source>
        <dbReference type="WBParaSite" id="Hba_04906"/>
    </source>
</evidence>
<keyword evidence="7" id="KW-0862">Zinc</keyword>
<evidence type="ECO:0000256" key="3">
    <source>
        <dbReference type="ARBA" id="ARBA00022679"/>
    </source>
</evidence>
<proteinExistence type="predicted"/>
<dbReference type="InterPro" id="IPR001841">
    <property type="entry name" value="Znf_RING"/>
</dbReference>
<dbReference type="CDD" id="cd16474">
    <property type="entry name" value="RING-H2_RNF111-like"/>
    <property type="match status" value="1"/>
</dbReference>
<evidence type="ECO:0000256" key="8">
    <source>
        <dbReference type="PROSITE-ProRule" id="PRU00175"/>
    </source>
</evidence>
<dbReference type="AlphaFoldDB" id="A0A1I7WIR5"/>
<feature type="region of interest" description="Disordered" evidence="9">
    <location>
        <begin position="1"/>
        <end position="36"/>
    </location>
</feature>
<dbReference type="Gene3D" id="3.30.40.10">
    <property type="entry name" value="Zinc/RING finger domain, C3HC4 (zinc finger)"/>
    <property type="match status" value="1"/>
</dbReference>
<comment type="catalytic activity">
    <reaction evidence="1">
        <text>S-ubiquitinyl-[E2 ubiquitin-conjugating enzyme]-L-cysteine + [acceptor protein]-L-lysine = [E2 ubiquitin-conjugating enzyme]-L-cysteine + N(6)-ubiquitinyl-[acceptor protein]-L-lysine.</text>
        <dbReference type="EC" id="2.3.2.27"/>
    </reaction>
</comment>
<dbReference type="InterPro" id="IPR013083">
    <property type="entry name" value="Znf_RING/FYVE/PHD"/>
</dbReference>
<dbReference type="GO" id="GO:0061630">
    <property type="term" value="F:ubiquitin protein ligase activity"/>
    <property type="evidence" value="ECO:0007669"/>
    <property type="project" value="UniProtKB-EC"/>
</dbReference>
<evidence type="ECO:0000313" key="11">
    <source>
        <dbReference type="Proteomes" id="UP000095283"/>
    </source>
</evidence>
<dbReference type="SUPFAM" id="SSF57850">
    <property type="entry name" value="RING/U-box"/>
    <property type="match status" value="1"/>
</dbReference>
<accession>A0A1I7WIR5</accession>
<keyword evidence="3" id="KW-0808">Transferase</keyword>
<evidence type="ECO:0000256" key="4">
    <source>
        <dbReference type="ARBA" id="ARBA00022723"/>
    </source>
</evidence>
<dbReference type="EC" id="2.3.2.27" evidence="2"/>
<evidence type="ECO:0000256" key="9">
    <source>
        <dbReference type="SAM" id="MobiDB-lite"/>
    </source>
</evidence>
<reference evidence="12" key="1">
    <citation type="submission" date="2016-11" db="UniProtKB">
        <authorList>
            <consortium name="WormBaseParasite"/>
        </authorList>
    </citation>
    <scope>IDENTIFICATION</scope>
</reference>
<evidence type="ECO:0000256" key="7">
    <source>
        <dbReference type="ARBA" id="ARBA00022833"/>
    </source>
</evidence>
<feature type="compositionally biased region" description="Polar residues" evidence="9">
    <location>
        <begin position="14"/>
        <end position="36"/>
    </location>
</feature>
<evidence type="ECO:0000256" key="5">
    <source>
        <dbReference type="ARBA" id="ARBA00022771"/>
    </source>
</evidence>
<keyword evidence="11" id="KW-1185">Reference proteome</keyword>
<protein>
    <recommendedName>
        <fullName evidence="2">RING-type E3 ubiquitin transferase</fullName>
        <ecNumber evidence="2">2.3.2.27</ecNumber>
    </recommendedName>
</protein>
<dbReference type="InterPro" id="IPR045191">
    <property type="entry name" value="MBR1/2-like"/>
</dbReference>